<keyword evidence="2" id="KW-1185">Reference proteome</keyword>
<reference evidence="2" key="1">
    <citation type="journal article" date="2019" name="Int. J. Syst. Evol. Microbiol.">
        <title>The Global Catalogue of Microorganisms (GCM) 10K type strain sequencing project: providing services to taxonomists for standard genome sequencing and annotation.</title>
        <authorList>
            <consortium name="The Broad Institute Genomics Platform"/>
            <consortium name="The Broad Institute Genome Sequencing Center for Infectious Disease"/>
            <person name="Wu L."/>
            <person name="Ma J."/>
        </authorList>
    </citation>
    <scope>NUCLEOTIDE SEQUENCE [LARGE SCALE GENOMIC DNA]</scope>
    <source>
        <strain evidence="2">CGMCC 1.12295</strain>
    </source>
</reference>
<proteinExistence type="predicted"/>
<dbReference type="PANTHER" id="PTHR31118:SF32">
    <property type="entry name" value="KYNURENINE FORMAMIDASE"/>
    <property type="match status" value="1"/>
</dbReference>
<name>A0ABW4KL75_9BACI</name>
<dbReference type="InterPro" id="IPR007325">
    <property type="entry name" value="KFase/CYL"/>
</dbReference>
<dbReference type="Pfam" id="PF04199">
    <property type="entry name" value="Cyclase"/>
    <property type="match status" value="1"/>
</dbReference>
<keyword evidence="1" id="KW-0378">Hydrolase</keyword>
<evidence type="ECO:0000313" key="2">
    <source>
        <dbReference type="Proteomes" id="UP001597301"/>
    </source>
</evidence>
<accession>A0ABW4KL75</accession>
<dbReference type="SUPFAM" id="SSF102198">
    <property type="entry name" value="Putative cyclase"/>
    <property type="match status" value="1"/>
</dbReference>
<dbReference type="PANTHER" id="PTHR31118">
    <property type="entry name" value="CYCLASE-LIKE PROTEIN 2"/>
    <property type="match status" value="1"/>
</dbReference>
<gene>
    <name evidence="1" type="ORF">ACFSCZ_16195</name>
</gene>
<dbReference type="Proteomes" id="UP001597301">
    <property type="component" value="Unassembled WGS sequence"/>
</dbReference>
<organism evidence="1 2">
    <name type="scientific">Siminovitchia sediminis</name>
    <dbReference type="NCBI Taxonomy" id="1274353"/>
    <lineage>
        <taxon>Bacteria</taxon>
        <taxon>Bacillati</taxon>
        <taxon>Bacillota</taxon>
        <taxon>Bacilli</taxon>
        <taxon>Bacillales</taxon>
        <taxon>Bacillaceae</taxon>
        <taxon>Siminovitchia</taxon>
    </lineage>
</organism>
<dbReference type="EC" id="3.5.-.-" evidence="1"/>
<protein>
    <submittedName>
        <fullName evidence="1">Cyclase family protein</fullName>
        <ecNumber evidence="1">3.5.-.-</ecNumber>
    </submittedName>
</protein>
<dbReference type="Gene3D" id="3.50.30.50">
    <property type="entry name" value="Putative cyclase"/>
    <property type="match status" value="1"/>
</dbReference>
<dbReference type="RefSeq" id="WP_380775334.1">
    <property type="nucleotide sequence ID" value="NZ_JBHUEO010000063.1"/>
</dbReference>
<evidence type="ECO:0000313" key="1">
    <source>
        <dbReference type="EMBL" id="MFD1708258.1"/>
    </source>
</evidence>
<dbReference type="InterPro" id="IPR037175">
    <property type="entry name" value="KFase_sf"/>
</dbReference>
<dbReference type="EMBL" id="JBHUEO010000063">
    <property type="protein sequence ID" value="MFD1708258.1"/>
    <property type="molecule type" value="Genomic_DNA"/>
</dbReference>
<sequence length="222" mass="24972">MKIFDLSGPLITSMWNYGNPYKPYKMNRIATLPVNGYIASELQMTTHTGTHVECGRHWWEEGQSVDQIDLERFIGPARVLRLPEKGKPLSSITADDLEKSGGHLLEPGDICILYTGWDKYWEDANYTTESPYLTLDAAEYLVDKQIRLFASDFAMCGDPRDGIDFVPSGMELPDYILLKKDTPYILGLTGIDKIPDRVTFCGFPLRVIEGDGSPIRAVAWTS</sequence>
<dbReference type="GO" id="GO:0016787">
    <property type="term" value="F:hydrolase activity"/>
    <property type="evidence" value="ECO:0007669"/>
    <property type="project" value="UniProtKB-KW"/>
</dbReference>
<comment type="caution">
    <text evidence="1">The sequence shown here is derived from an EMBL/GenBank/DDBJ whole genome shotgun (WGS) entry which is preliminary data.</text>
</comment>